<protein>
    <recommendedName>
        <fullName evidence="3">RepA replicase protein</fullName>
    </recommendedName>
</protein>
<dbReference type="EMBL" id="CAJZAH010000011">
    <property type="protein sequence ID" value="CAG9184377.1"/>
    <property type="molecule type" value="Genomic_DNA"/>
</dbReference>
<evidence type="ECO:0000313" key="1">
    <source>
        <dbReference type="EMBL" id="CAG9184377.1"/>
    </source>
</evidence>
<organism evidence="1 2">
    <name type="scientific">Cupriavidus respiraculi</name>
    <dbReference type="NCBI Taxonomy" id="195930"/>
    <lineage>
        <taxon>Bacteria</taxon>
        <taxon>Pseudomonadati</taxon>
        <taxon>Pseudomonadota</taxon>
        <taxon>Betaproteobacteria</taxon>
        <taxon>Burkholderiales</taxon>
        <taxon>Burkholderiaceae</taxon>
        <taxon>Cupriavidus</taxon>
    </lineage>
</organism>
<dbReference type="Pfam" id="PF04796">
    <property type="entry name" value="RepA_C"/>
    <property type="match status" value="1"/>
</dbReference>
<accession>A0ABM8XVY4</accession>
<comment type="caution">
    <text evidence="1">The sequence shown here is derived from an EMBL/GenBank/DDBJ whole genome shotgun (WGS) entry which is preliminary data.</text>
</comment>
<name>A0ABM8XVY4_9BURK</name>
<dbReference type="InterPro" id="IPR006881">
    <property type="entry name" value="RepA_C"/>
</dbReference>
<dbReference type="RefSeq" id="WP_224044639.1">
    <property type="nucleotide sequence ID" value="NZ_CAJZAH010000011.1"/>
</dbReference>
<evidence type="ECO:0008006" key="3">
    <source>
        <dbReference type="Google" id="ProtNLM"/>
    </source>
</evidence>
<proteinExistence type="predicted"/>
<gene>
    <name evidence="1" type="ORF">LMG21510_05083</name>
</gene>
<reference evidence="1 2" key="1">
    <citation type="submission" date="2021-08" db="EMBL/GenBank/DDBJ databases">
        <authorList>
            <person name="Peeters C."/>
        </authorList>
    </citation>
    <scope>NUCLEOTIDE SEQUENCE [LARGE SCALE GENOMIC DNA]</scope>
    <source>
        <strain evidence="1 2">LMG 21510</strain>
    </source>
</reference>
<sequence length="322" mass="36290">MARPLHIVTNAKEGEGGQAAAGGIRPSIAARLFEESQAMELEDAKAAGMMGFMGRALVQATLPYKEPDKDLRAWGRRAGNVSLVIQPGVYFDEKGKDQSIGYPYGTYPRLLLAWIATEAFRTKDRQLVLGDRLSDFMEALGYTSQNGGPRGNITRIREQMKRLFAAHIAVVYGGEQGADFGQKSFLIADETDLWWDPQRPDQAGLWQSTITLSERFYNEVINTPVPIDLRALRALRQSPMALDLYCWLTYRNFSLRAPTTVPWESLKQQFGSEAGRDRKFREVLSKQLQQVLTVYPAKVQPTKEGLYLEPSRTSVPRLVKDW</sequence>
<evidence type="ECO:0000313" key="2">
    <source>
        <dbReference type="Proteomes" id="UP000721236"/>
    </source>
</evidence>
<keyword evidence="2" id="KW-1185">Reference proteome</keyword>
<dbReference type="Proteomes" id="UP000721236">
    <property type="component" value="Unassembled WGS sequence"/>
</dbReference>